<sequence length="88" mass="9971">MLSVSPSRWTQARVWGSVATMNIDWSLLIMAIGLAFVFEGIPYFLFAERMPKWLLTFATQPPKFLRFVGLTAIILGLLTISFGRSLNF</sequence>
<feature type="transmembrane region" description="Helical" evidence="1">
    <location>
        <begin position="25"/>
        <end position="46"/>
    </location>
</feature>
<keyword evidence="1" id="KW-0472">Membrane</keyword>
<feature type="transmembrane region" description="Helical" evidence="1">
    <location>
        <begin position="67"/>
        <end position="86"/>
    </location>
</feature>
<keyword evidence="3" id="KW-1185">Reference proteome</keyword>
<keyword evidence="1" id="KW-1133">Transmembrane helix</keyword>
<dbReference type="Pfam" id="PF09838">
    <property type="entry name" value="DUF2065"/>
    <property type="match status" value="1"/>
</dbReference>
<accession>A0ABM8ARB1</accession>
<name>A0ABM8ARB1_9BACT</name>
<proteinExistence type="predicted"/>
<evidence type="ECO:0008006" key="4">
    <source>
        <dbReference type="Google" id="ProtNLM"/>
    </source>
</evidence>
<dbReference type="Proteomes" id="UP001061361">
    <property type="component" value="Chromosome"/>
</dbReference>
<organism evidence="2 3">
    <name type="scientific">Pseudodesulfovibrio portus</name>
    <dbReference type="NCBI Taxonomy" id="231439"/>
    <lineage>
        <taxon>Bacteria</taxon>
        <taxon>Pseudomonadati</taxon>
        <taxon>Thermodesulfobacteriota</taxon>
        <taxon>Desulfovibrionia</taxon>
        <taxon>Desulfovibrionales</taxon>
        <taxon>Desulfovibrionaceae</taxon>
    </lineage>
</organism>
<evidence type="ECO:0000313" key="3">
    <source>
        <dbReference type="Proteomes" id="UP001061361"/>
    </source>
</evidence>
<dbReference type="InterPro" id="IPR019201">
    <property type="entry name" value="DUF2065"/>
</dbReference>
<protein>
    <recommendedName>
        <fullName evidence="4">DUF2065 domain-containing protein</fullName>
    </recommendedName>
</protein>
<dbReference type="EMBL" id="AP026708">
    <property type="protein sequence ID" value="BDQ33830.1"/>
    <property type="molecule type" value="Genomic_DNA"/>
</dbReference>
<evidence type="ECO:0000256" key="1">
    <source>
        <dbReference type="SAM" id="Phobius"/>
    </source>
</evidence>
<gene>
    <name evidence="2" type="ORF">JCM14722_13720</name>
</gene>
<evidence type="ECO:0000313" key="2">
    <source>
        <dbReference type="EMBL" id="BDQ33830.1"/>
    </source>
</evidence>
<reference evidence="2" key="1">
    <citation type="submission" date="2022-08" db="EMBL/GenBank/DDBJ databases">
        <title>Genome Sequence of the sulphate-reducing bacterium, Pseudodesulfovibrio portus JCM14722.</title>
        <authorList>
            <person name="Kondo R."/>
            <person name="Kataoka T."/>
        </authorList>
    </citation>
    <scope>NUCLEOTIDE SEQUENCE</scope>
    <source>
        <strain evidence="2">JCM 14722</strain>
    </source>
</reference>
<keyword evidence="1" id="KW-0812">Transmembrane</keyword>